<keyword evidence="9" id="KW-1185">Reference proteome</keyword>
<dbReference type="PANTHER" id="PTHR13439">
    <property type="entry name" value="CT120 PROTEIN"/>
    <property type="match status" value="1"/>
</dbReference>
<name>A0A0F8DJR9_CERFI</name>
<feature type="transmembrane region" description="Helical" evidence="6">
    <location>
        <begin position="200"/>
        <end position="217"/>
    </location>
</feature>
<keyword evidence="2 5" id="KW-0812">Transmembrane</keyword>
<comment type="caution">
    <text evidence="8">The sequence shown here is derived from an EMBL/GenBank/DDBJ whole genome shotgun (WGS) entry which is preliminary data.</text>
</comment>
<dbReference type="GO" id="GO:0005783">
    <property type="term" value="C:endoplasmic reticulum"/>
    <property type="evidence" value="ECO:0007669"/>
    <property type="project" value="TreeGrafter"/>
</dbReference>
<dbReference type="Pfam" id="PF03798">
    <property type="entry name" value="TRAM_LAG1_CLN8"/>
    <property type="match status" value="1"/>
</dbReference>
<dbReference type="GO" id="GO:0055088">
    <property type="term" value="P:lipid homeostasis"/>
    <property type="evidence" value="ECO:0007669"/>
    <property type="project" value="TreeGrafter"/>
</dbReference>
<dbReference type="Proteomes" id="UP000034841">
    <property type="component" value="Unassembled WGS sequence"/>
</dbReference>
<feature type="transmembrane region" description="Helical" evidence="6">
    <location>
        <begin position="262"/>
        <end position="284"/>
    </location>
</feature>
<proteinExistence type="predicted"/>
<evidence type="ECO:0000256" key="3">
    <source>
        <dbReference type="ARBA" id="ARBA00022989"/>
    </source>
</evidence>
<sequence length="340" mass="38491">MKDPFPIAPIPWLSEAVQPLADTLNLPTLPLHIHEVLGSALLYSVIYWPVSPILSRIFFPGHYPQLSRARQLNWDAHVVSMLQSILINILALWVLYTDIDRKNNDWEHRVWAYTGADAMVQAMAAGYFLWDLVITSMNLRIFGLGTLAHAISALGVYCLGFRPFVNHYACIFILWELSTPFLNIHWFLDKLNMTGSKLQAYNGAMLIFTFFSCRLVFGTYQSYLTMKDIWASINVVPAVAYLDPSKLPSVHQFTTVDSAIPVWLGLAYLAANITLNSLNFFWFIKMIQAVTKRFTPVKKPPTEGKADTGYTTAIQAEKEAIKRRKTGVEEERALLDEAGL</sequence>
<dbReference type="PANTHER" id="PTHR13439:SF0">
    <property type="entry name" value="TOPOISOMERASE I DAMAGE AFFECTED PROTEIN 4"/>
    <property type="match status" value="1"/>
</dbReference>
<evidence type="ECO:0000256" key="2">
    <source>
        <dbReference type="ARBA" id="ARBA00022692"/>
    </source>
</evidence>
<accession>A0A0F8DJR9</accession>
<feature type="transmembrane region" description="Helical" evidence="6">
    <location>
        <begin position="79"/>
        <end position="98"/>
    </location>
</feature>
<dbReference type="OrthoDB" id="10266980at2759"/>
<protein>
    <submittedName>
        <fullName evidence="8">Putative TLC domain-containing protein C17A2.02c</fullName>
    </submittedName>
</protein>
<feature type="transmembrane region" description="Helical" evidence="6">
    <location>
        <begin position="141"/>
        <end position="161"/>
    </location>
</feature>
<evidence type="ECO:0000259" key="7">
    <source>
        <dbReference type="PROSITE" id="PS50922"/>
    </source>
</evidence>
<dbReference type="InterPro" id="IPR050846">
    <property type="entry name" value="TLCD"/>
</dbReference>
<comment type="subcellular location">
    <subcellularLocation>
        <location evidence="1">Membrane</location>
        <topology evidence="1">Multi-pass membrane protein</topology>
    </subcellularLocation>
</comment>
<dbReference type="AlphaFoldDB" id="A0A0F8DJR9"/>
<evidence type="ECO:0000313" key="8">
    <source>
        <dbReference type="EMBL" id="KKF96129.1"/>
    </source>
</evidence>
<reference evidence="8 9" key="1">
    <citation type="submission" date="2015-04" db="EMBL/GenBank/DDBJ databases">
        <title>Genome sequence of Ceratocystis platani, a major pathogen of plane trees.</title>
        <authorList>
            <person name="Belbahri L."/>
        </authorList>
    </citation>
    <scope>NUCLEOTIDE SEQUENCE [LARGE SCALE GENOMIC DNA]</scope>
    <source>
        <strain evidence="8 9">CFO</strain>
    </source>
</reference>
<keyword evidence="4 5" id="KW-0472">Membrane</keyword>
<dbReference type="SMART" id="SM00724">
    <property type="entry name" value="TLC"/>
    <property type="match status" value="1"/>
</dbReference>
<evidence type="ECO:0000313" key="9">
    <source>
        <dbReference type="Proteomes" id="UP000034841"/>
    </source>
</evidence>
<evidence type="ECO:0000256" key="5">
    <source>
        <dbReference type="PROSITE-ProRule" id="PRU00205"/>
    </source>
</evidence>
<dbReference type="EMBL" id="LBBL01000061">
    <property type="protein sequence ID" value="KKF96129.1"/>
    <property type="molecule type" value="Genomic_DNA"/>
</dbReference>
<organism evidence="8 9">
    <name type="scientific">Ceratocystis fimbriata f. sp. platani</name>
    <dbReference type="NCBI Taxonomy" id="88771"/>
    <lineage>
        <taxon>Eukaryota</taxon>
        <taxon>Fungi</taxon>
        <taxon>Dikarya</taxon>
        <taxon>Ascomycota</taxon>
        <taxon>Pezizomycotina</taxon>
        <taxon>Sordariomycetes</taxon>
        <taxon>Hypocreomycetidae</taxon>
        <taxon>Microascales</taxon>
        <taxon>Ceratocystidaceae</taxon>
        <taxon>Ceratocystis</taxon>
    </lineage>
</organism>
<evidence type="ECO:0000256" key="4">
    <source>
        <dbReference type="ARBA" id="ARBA00023136"/>
    </source>
</evidence>
<feature type="transmembrane region" description="Helical" evidence="6">
    <location>
        <begin position="40"/>
        <end position="59"/>
    </location>
</feature>
<feature type="transmembrane region" description="Helical" evidence="6">
    <location>
        <begin position="110"/>
        <end position="129"/>
    </location>
</feature>
<feature type="domain" description="TLC" evidence="7">
    <location>
        <begin position="69"/>
        <end position="295"/>
    </location>
</feature>
<evidence type="ECO:0000256" key="1">
    <source>
        <dbReference type="ARBA" id="ARBA00004141"/>
    </source>
</evidence>
<dbReference type="InterPro" id="IPR006634">
    <property type="entry name" value="TLC-dom"/>
</dbReference>
<dbReference type="GO" id="GO:0016020">
    <property type="term" value="C:membrane"/>
    <property type="evidence" value="ECO:0007669"/>
    <property type="project" value="UniProtKB-SubCell"/>
</dbReference>
<gene>
    <name evidence="8" type="ORF">CFO_g1513</name>
</gene>
<evidence type="ECO:0000256" key="6">
    <source>
        <dbReference type="SAM" id="Phobius"/>
    </source>
</evidence>
<keyword evidence="3 6" id="KW-1133">Transmembrane helix</keyword>
<feature type="transmembrane region" description="Helical" evidence="6">
    <location>
        <begin position="168"/>
        <end position="188"/>
    </location>
</feature>
<dbReference type="PROSITE" id="PS50922">
    <property type="entry name" value="TLC"/>
    <property type="match status" value="1"/>
</dbReference>